<dbReference type="EMBL" id="SNRW01009064">
    <property type="protein sequence ID" value="KAA6378561.1"/>
    <property type="molecule type" value="Genomic_DNA"/>
</dbReference>
<dbReference type="AlphaFoldDB" id="A0A5J4V849"/>
<evidence type="ECO:0008006" key="3">
    <source>
        <dbReference type="Google" id="ProtNLM"/>
    </source>
</evidence>
<accession>A0A5J4V849</accession>
<organism evidence="1 2">
    <name type="scientific">Streblomastix strix</name>
    <dbReference type="NCBI Taxonomy" id="222440"/>
    <lineage>
        <taxon>Eukaryota</taxon>
        <taxon>Metamonada</taxon>
        <taxon>Preaxostyla</taxon>
        <taxon>Oxymonadida</taxon>
        <taxon>Streblomastigidae</taxon>
        <taxon>Streblomastix</taxon>
    </lineage>
</organism>
<dbReference type="InterPro" id="IPR043136">
    <property type="entry name" value="B30.2/SPRY_sf"/>
</dbReference>
<dbReference type="OrthoDB" id="2306477at2759"/>
<reference evidence="1 2" key="1">
    <citation type="submission" date="2019-03" db="EMBL/GenBank/DDBJ databases">
        <title>Single cell metagenomics reveals metabolic interactions within the superorganism composed of flagellate Streblomastix strix and complex community of Bacteroidetes bacteria on its surface.</title>
        <authorList>
            <person name="Treitli S.C."/>
            <person name="Kolisko M."/>
            <person name="Husnik F."/>
            <person name="Keeling P."/>
            <person name="Hampl V."/>
        </authorList>
    </citation>
    <scope>NUCLEOTIDE SEQUENCE [LARGE SCALE GENOMIC DNA]</scope>
    <source>
        <strain evidence="1">ST1C</strain>
    </source>
</reference>
<gene>
    <name evidence="1" type="ORF">EZS28_025912</name>
</gene>
<comment type="caution">
    <text evidence="1">The sequence shown here is derived from an EMBL/GenBank/DDBJ whole genome shotgun (WGS) entry which is preliminary data.</text>
</comment>
<proteinExistence type="predicted"/>
<dbReference type="Gene3D" id="2.60.120.920">
    <property type="match status" value="1"/>
</dbReference>
<name>A0A5J4V849_9EUKA</name>
<dbReference type="InterPro" id="IPR013320">
    <property type="entry name" value="ConA-like_dom_sf"/>
</dbReference>
<dbReference type="SUPFAM" id="SSF49899">
    <property type="entry name" value="Concanavalin A-like lectins/glucanases"/>
    <property type="match status" value="1"/>
</dbReference>
<dbReference type="Proteomes" id="UP000324800">
    <property type="component" value="Unassembled WGS sequence"/>
</dbReference>
<evidence type="ECO:0000313" key="1">
    <source>
        <dbReference type="EMBL" id="KAA6378561.1"/>
    </source>
</evidence>
<sequence>MTVSHTAILPSPDDVQVVGETFTLNTDNSSVILFDPIINKGIVRFEVLVVSQLNEVGIAVESARFGFENVARFMHKGWFKHIGGWLSDYTEYKTNDRVTLELNMDSNPRTLSFFVNDKEQKLYVVNVPAAVRFWAYLQGKPESFKVLKFETVSAPTAKHSFFSSKRKWGEEWK</sequence>
<evidence type="ECO:0000313" key="2">
    <source>
        <dbReference type="Proteomes" id="UP000324800"/>
    </source>
</evidence>
<protein>
    <recommendedName>
        <fullName evidence="3">B30.2/SPRY domain-containing protein</fullName>
    </recommendedName>
</protein>